<evidence type="ECO:0000256" key="2">
    <source>
        <dbReference type="ARBA" id="ARBA00005369"/>
    </source>
</evidence>
<evidence type="ECO:0000256" key="11">
    <source>
        <dbReference type="ARBA" id="ARBA00031350"/>
    </source>
</evidence>
<keyword evidence="6 12" id="KW-0489">Methyltransferase</keyword>
<accession>A0A1F5WEI9</accession>
<evidence type="ECO:0000256" key="1">
    <source>
        <dbReference type="ARBA" id="ARBA00004496"/>
    </source>
</evidence>
<dbReference type="SUPFAM" id="SSF53335">
    <property type="entry name" value="S-adenosyl-L-methionine-dependent methyltransferases"/>
    <property type="match status" value="1"/>
</dbReference>
<dbReference type="PANTHER" id="PTHR11579:SF0">
    <property type="entry name" value="PROTEIN-L-ISOASPARTATE(D-ASPARTATE) O-METHYLTRANSFERASE"/>
    <property type="match status" value="1"/>
</dbReference>
<reference evidence="12 13" key="1">
    <citation type="journal article" date="2016" name="Nat. Commun.">
        <title>Thousands of microbial genomes shed light on interconnected biogeochemical processes in an aquifer system.</title>
        <authorList>
            <person name="Anantharaman K."/>
            <person name="Brown C.T."/>
            <person name="Hug L.A."/>
            <person name="Sharon I."/>
            <person name="Castelle C.J."/>
            <person name="Probst A.J."/>
            <person name="Thomas B.C."/>
            <person name="Singh A."/>
            <person name="Wilkins M.J."/>
            <person name="Karaoz U."/>
            <person name="Brodie E.L."/>
            <person name="Williams K.H."/>
            <person name="Hubbard S.S."/>
            <person name="Banfield J.F."/>
        </authorList>
    </citation>
    <scope>NUCLEOTIDE SEQUENCE [LARGE SCALE GENOMIC DNA]</scope>
</reference>
<evidence type="ECO:0000256" key="4">
    <source>
        <dbReference type="ARBA" id="ARBA00013346"/>
    </source>
</evidence>
<comment type="caution">
    <text evidence="12">The sequence shown here is derived from an EMBL/GenBank/DDBJ whole genome shotgun (WGS) entry which is preliminary data.</text>
</comment>
<evidence type="ECO:0000256" key="9">
    <source>
        <dbReference type="ARBA" id="ARBA00030757"/>
    </source>
</evidence>
<evidence type="ECO:0000256" key="8">
    <source>
        <dbReference type="ARBA" id="ARBA00022691"/>
    </source>
</evidence>
<name>A0A1F5WEI9_9BACT</name>
<evidence type="ECO:0000313" key="12">
    <source>
        <dbReference type="EMBL" id="OGF73990.1"/>
    </source>
</evidence>
<dbReference type="InterPro" id="IPR000682">
    <property type="entry name" value="PCMT"/>
</dbReference>
<dbReference type="CDD" id="cd02440">
    <property type="entry name" value="AdoMet_MTases"/>
    <property type="match status" value="1"/>
</dbReference>
<dbReference type="Proteomes" id="UP000178406">
    <property type="component" value="Unassembled WGS sequence"/>
</dbReference>
<dbReference type="GO" id="GO:0004719">
    <property type="term" value="F:protein-L-isoaspartate (D-aspartate) O-methyltransferase activity"/>
    <property type="evidence" value="ECO:0007669"/>
    <property type="project" value="UniProtKB-EC"/>
</dbReference>
<evidence type="ECO:0000256" key="7">
    <source>
        <dbReference type="ARBA" id="ARBA00022679"/>
    </source>
</evidence>
<dbReference type="EC" id="2.1.1.77" evidence="3"/>
<evidence type="ECO:0000256" key="3">
    <source>
        <dbReference type="ARBA" id="ARBA00011890"/>
    </source>
</evidence>
<proteinExistence type="inferred from homology"/>
<dbReference type="PANTHER" id="PTHR11579">
    <property type="entry name" value="PROTEIN-L-ISOASPARTATE O-METHYLTRANSFERASE"/>
    <property type="match status" value="1"/>
</dbReference>
<dbReference type="InterPro" id="IPR029063">
    <property type="entry name" value="SAM-dependent_MTases_sf"/>
</dbReference>
<dbReference type="GO" id="GO:0005737">
    <property type="term" value="C:cytoplasm"/>
    <property type="evidence" value="ECO:0007669"/>
    <property type="project" value="UniProtKB-SubCell"/>
</dbReference>
<dbReference type="STRING" id="1798338.A3J56_02965"/>
<gene>
    <name evidence="12" type="ORF">A3J56_02965</name>
</gene>
<dbReference type="AlphaFoldDB" id="A0A1F5WEI9"/>
<evidence type="ECO:0000256" key="10">
    <source>
        <dbReference type="ARBA" id="ARBA00031323"/>
    </source>
</evidence>
<sequence>MLLADELIKKGVLKNPRLIEAFRAVDRKKFVPDDLEGFAYRDEPLPIGEGQTISQPWTVAFMLELLDPQPGENILEIGYGSGWVTALMAHCGANVYAIERIPQLCEFGKDNVENFLATQRKEFRDSIVKFYCQDGAKGLPEIAKRVGGFDKIIAAAAATILPPAWKDQLKIGGKIIVPIEHSIFLFTKRGHNQFDEREYSGFAFVPLVEEN</sequence>
<keyword evidence="5" id="KW-0963">Cytoplasm</keyword>
<dbReference type="Pfam" id="PF01135">
    <property type="entry name" value="PCMT"/>
    <property type="match status" value="1"/>
</dbReference>
<comment type="subcellular location">
    <subcellularLocation>
        <location evidence="1">Cytoplasm</location>
    </subcellularLocation>
</comment>
<dbReference type="EMBL" id="MFHQ01000032">
    <property type="protein sequence ID" value="OGF73990.1"/>
    <property type="molecule type" value="Genomic_DNA"/>
</dbReference>
<keyword evidence="7 12" id="KW-0808">Transferase</keyword>
<dbReference type="GO" id="GO:0032259">
    <property type="term" value="P:methylation"/>
    <property type="evidence" value="ECO:0007669"/>
    <property type="project" value="UniProtKB-KW"/>
</dbReference>
<organism evidence="12 13">
    <name type="scientific">Candidatus Giovannonibacteria bacterium RIFCSPHIGHO2_02_FULL_46_20</name>
    <dbReference type="NCBI Taxonomy" id="1798338"/>
    <lineage>
        <taxon>Bacteria</taxon>
        <taxon>Candidatus Giovannoniibacteriota</taxon>
    </lineage>
</organism>
<keyword evidence="8" id="KW-0949">S-adenosyl-L-methionine</keyword>
<evidence type="ECO:0000313" key="13">
    <source>
        <dbReference type="Proteomes" id="UP000178406"/>
    </source>
</evidence>
<dbReference type="Gene3D" id="3.40.50.150">
    <property type="entry name" value="Vaccinia Virus protein VP39"/>
    <property type="match status" value="1"/>
</dbReference>
<evidence type="ECO:0000256" key="5">
    <source>
        <dbReference type="ARBA" id="ARBA00022490"/>
    </source>
</evidence>
<evidence type="ECO:0000256" key="6">
    <source>
        <dbReference type="ARBA" id="ARBA00022603"/>
    </source>
</evidence>
<comment type="similarity">
    <text evidence="2">Belongs to the methyltransferase superfamily. L-isoaspartyl/D-aspartyl protein methyltransferase family.</text>
</comment>
<protein>
    <recommendedName>
        <fullName evidence="4">Protein-L-isoaspartate O-methyltransferase</fullName>
        <ecNumber evidence="3">2.1.1.77</ecNumber>
    </recommendedName>
    <alternativeName>
        <fullName evidence="11">L-isoaspartyl protein carboxyl methyltransferase</fullName>
    </alternativeName>
    <alternativeName>
        <fullName evidence="9">Protein L-isoaspartyl methyltransferase</fullName>
    </alternativeName>
    <alternativeName>
        <fullName evidence="10">Protein-beta-aspartate methyltransferase</fullName>
    </alternativeName>
</protein>